<dbReference type="OrthoDB" id="6057763at2"/>
<dbReference type="Proteomes" id="UP000275232">
    <property type="component" value="Unassembled WGS sequence"/>
</dbReference>
<comment type="caution">
    <text evidence="1">The sequence shown here is derived from an EMBL/GenBank/DDBJ whole genome shotgun (WGS) entry which is preliminary data.</text>
</comment>
<evidence type="ECO:0008006" key="3">
    <source>
        <dbReference type="Google" id="ProtNLM"/>
    </source>
</evidence>
<dbReference type="EMBL" id="RPFZ01000001">
    <property type="protein sequence ID" value="RPF72682.1"/>
    <property type="molecule type" value="Genomic_DNA"/>
</dbReference>
<dbReference type="AlphaFoldDB" id="A0A3N5DLW4"/>
<accession>A0A3N5DLW4</accession>
<protein>
    <recommendedName>
        <fullName evidence="3">Lipocalin-like domain-containing protein</fullName>
    </recommendedName>
</protein>
<organism evidence="1 2">
    <name type="scientific">Aurantiacibacter spongiae</name>
    <dbReference type="NCBI Taxonomy" id="2488860"/>
    <lineage>
        <taxon>Bacteria</taxon>
        <taxon>Pseudomonadati</taxon>
        <taxon>Pseudomonadota</taxon>
        <taxon>Alphaproteobacteria</taxon>
        <taxon>Sphingomonadales</taxon>
        <taxon>Erythrobacteraceae</taxon>
        <taxon>Aurantiacibacter</taxon>
    </lineage>
</organism>
<sequence>MTGTEAEASIPAALQGRWGLNVADCEPDRADAKGLLTIDATSLTFYEARATLSDIATTSPTSIRATFDFTGEGMTWSRDTALETQDEGSTLVRREFGEDATPGPFRYARCP</sequence>
<reference evidence="1 2" key="1">
    <citation type="submission" date="2018-11" db="EMBL/GenBank/DDBJ databases">
        <title>Erythrobacter spongiae sp. nov., isolated from a marine sponge.</title>
        <authorList>
            <person name="Zhuang L."/>
            <person name="Luo L."/>
        </authorList>
    </citation>
    <scope>NUCLEOTIDE SEQUENCE [LARGE SCALE GENOMIC DNA]</scope>
    <source>
        <strain evidence="1 2">HN-E23</strain>
    </source>
</reference>
<evidence type="ECO:0000313" key="2">
    <source>
        <dbReference type="Proteomes" id="UP000275232"/>
    </source>
</evidence>
<proteinExistence type="predicted"/>
<evidence type="ECO:0000313" key="1">
    <source>
        <dbReference type="EMBL" id="RPF72682.1"/>
    </source>
</evidence>
<keyword evidence="2" id="KW-1185">Reference proteome</keyword>
<name>A0A3N5DLW4_9SPHN</name>
<gene>
    <name evidence="1" type="ORF">EG799_04580</name>
</gene>